<keyword evidence="6" id="KW-1185">Reference proteome</keyword>
<sequence length="241" mass="25955">MSANQPVLRVDSVTKRFGGVQAVGGVSLELQPQEIIGIIGPNGAGKTSFFNLVSGMFIPDEGSVHLNGQDITRMGSADRARVGIGRTFQVVRPFGGMTVVENVMVPLLVNDAKVSKAHDKARELLADLGIEHLTTTPTEALTLAQRKRVEVARALATDPKLLLLDEVLAGLNSNEVTRVLPFVKRVRDRGVAILMIEHIVSAVMEVSDRMMVLDRGQTIAEGDPETVIKDPQVVQAYLGEG</sequence>
<dbReference type="InterPro" id="IPR051120">
    <property type="entry name" value="ABC_AA/LPS_Transport"/>
</dbReference>
<proteinExistence type="predicted"/>
<evidence type="ECO:0000256" key="2">
    <source>
        <dbReference type="ARBA" id="ARBA00022741"/>
    </source>
</evidence>
<dbReference type="SMART" id="SM00382">
    <property type="entry name" value="AAA"/>
    <property type="match status" value="1"/>
</dbReference>
<dbReference type="CDD" id="cd03219">
    <property type="entry name" value="ABC_Mj1267_LivG_branched"/>
    <property type="match status" value="1"/>
</dbReference>
<dbReference type="PANTHER" id="PTHR45772">
    <property type="entry name" value="CONSERVED COMPONENT OF ABC TRANSPORTER FOR NATURAL AMINO ACIDS-RELATED"/>
    <property type="match status" value="1"/>
</dbReference>
<reference evidence="5 6" key="1">
    <citation type="submission" date="2023-04" db="EMBL/GenBank/DDBJ databases">
        <title>Funneling lignin-derived compounds into biodiesel using alkali-halophilic Citricoccus sp. P2.</title>
        <authorList>
            <person name="Luo C.-B."/>
        </authorList>
    </citation>
    <scope>NUCLEOTIDE SEQUENCE [LARGE SCALE GENOMIC DNA]</scope>
    <source>
        <strain evidence="5 6">P2</strain>
    </source>
</reference>
<keyword evidence="1" id="KW-0813">Transport</keyword>
<organism evidence="5 6">
    <name type="scientific">Citricoccus muralis</name>
    <dbReference type="NCBI Taxonomy" id="169134"/>
    <lineage>
        <taxon>Bacteria</taxon>
        <taxon>Bacillati</taxon>
        <taxon>Actinomycetota</taxon>
        <taxon>Actinomycetes</taxon>
        <taxon>Micrococcales</taxon>
        <taxon>Micrococcaceae</taxon>
        <taxon>Citricoccus</taxon>
    </lineage>
</organism>
<feature type="domain" description="ABC transporter" evidence="4">
    <location>
        <begin position="8"/>
        <end position="240"/>
    </location>
</feature>
<dbReference type="GO" id="GO:0005524">
    <property type="term" value="F:ATP binding"/>
    <property type="evidence" value="ECO:0007669"/>
    <property type="project" value="UniProtKB-KW"/>
</dbReference>
<gene>
    <name evidence="5" type="ORF">P8192_02435</name>
</gene>
<keyword evidence="2" id="KW-0547">Nucleotide-binding</keyword>
<dbReference type="InterPro" id="IPR003439">
    <property type="entry name" value="ABC_transporter-like_ATP-bd"/>
</dbReference>
<evidence type="ECO:0000256" key="1">
    <source>
        <dbReference type="ARBA" id="ARBA00022448"/>
    </source>
</evidence>
<dbReference type="PANTHER" id="PTHR45772:SF7">
    <property type="entry name" value="AMINO ACID ABC TRANSPORTER ATP-BINDING PROTEIN"/>
    <property type="match status" value="1"/>
</dbReference>
<dbReference type="RefSeq" id="WP_278158217.1">
    <property type="nucleotide sequence ID" value="NZ_CP121252.1"/>
</dbReference>
<accession>A0ABY8H773</accession>
<dbReference type="Pfam" id="PF00005">
    <property type="entry name" value="ABC_tran"/>
    <property type="match status" value="1"/>
</dbReference>
<keyword evidence="3 5" id="KW-0067">ATP-binding</keyword>
<dbReference type="SUPFAM" id="SSF52540">
    <property type="entry name" value="P-loop containing nucleoside triphosphate hydrolases"/>
    <property type="match status" value="1"/>
</dbReference>
<evidence type="ECO:0000259" key="4">
    <source>
        <dbReference type="PROSITE" id="PS50893"/>
    </source>
</evidence>
<dbReference type="Proteomes" id="UP001219037">
    <property type="component" value="Chromosome"/>
</dbReference>
<dbReference type="InterPro" id="IPR027417">
    <property type="entry name" value="P-loop_NTPase"/>
</dbReference>
<evidence type="ECO:0000313" key="5">
    <source>
        <dbReference type="EMBL" id="WFP17003.1"/>
    </source>
</evidence>
<evidence type="ECO:0000313" key="6">
    <source>
        <dbReference type="Proteomes" id="UP001219037"/>
    </source>
</evidence>
<dbReference type="Gene3D" id="3.40.50.300">
    <property type="entry name" value="P-loop containing nucleotide triphosphate hydrolases"/>
    <property type="match status" value="1"/>
</dbReference>
<evidence type="ECO:0000256" key="3">
    <source>
        <dbReference type="ARBA" id="ARBA00022840"/>
    </source>
</evidence>
<dbReference type="EMBL" id="CP121252">
    <property type="protein sequence ID" value="WFP17003.1"/>
    <property type="molecule type" value="Genomic_DNA"/>
</dbReference>
<protein>
    <submittedName>
        <fullName evidence="5">ABC transporter ATP-binding protein</fullName>
    </submittedName>
</protein>
<name>A0ABY8H773_9MICC</name>
<dbReference type="Pfam" id="PF12399">
    <property type="entry name" value="BCA_ABC_TP_C"/>
    <property type="match status" value="1"/>
</dbReference>
<dbReference type="InterPro" id="IPR003593">
    <property type="entry name" value="AAA+_ATPase"/>
</dbReference>
<dbReference type="InterPro" id="IPR032823">
    <property type="entry name" value="BCA_ABC_TP_C"/>
</dbReference>
<dbReference type="PROSITE" id="PS50893">
    <property type="entry name" value="ABC_TRANSPORTER_2"/>
    <property type="match status" value="1"/>
</dbReference>